<dbReference type="RefSeq" id="XP_012767750.1">
    <property type="nucleotide sequence ID" value="XM_012912296.1"/>
</dbReference>
<evidence type="ECO:0000313" key="1">
    <source>
        <dbReference type="EMBL" id="CDR95564.1"/>
    </source>
</evidence>
<dbReference type="Proteomes" id="UP000033188">
    <property type="component" value="Chromosome 2"/>
</dbReference>
<dbReference type="GeneID" id="24564105"/>
<keyword evidence="2" id="KW-1185">Reference proteome</keyword>
<protein>
    <recommendedName>
        <fullName evidence="3">RRM domain-containing protein</fullName>
    </recommendedName>
</protein>
<sequence>MTQAEGFDRASTVVLSGFQPEYTVDDCRAFASWFSPVIHVEQLPIVDGKVRFAVVFASTAHVEQLLKYKEISVENGVVEVTAPDESDTVWNSVGDMMTYATAVPIFQMAQDGLNVALNQLSLSWGGYLGH</sequence>
<dbReference type="EMBL" id="LK391708">
    <property type="protein sequence ID" value="CDR95564.1"/>
    <property type="molecule type" value="Genomic_DNA"/>
</dbReference>
<evidence type="ECO:0000313" key="2">
    <source>
        <dbReference type="Proteomes" id="UP000033188"/>
    </source>
</evidence>
<dbReference type="AlphaFoldDB" id="A0A061D9F7"/>
<dbReference type="KEGG" id="bbig:BBBOND_0207220"/>
<organism evidence="1 2">
    <name type="scientific">Babesia bigemina</name>
    <dbReference type="NCBI Taxonomy" id="5866"/>
    <lineage>
        <taxon>Eukaryota</taxon>
        <taxon>Sar</taxon>
        <taxon>Alveolata</taxon>
        <taxon>Apicomplexa</taxon>
        <taxon>Aconoidasida</taxon>
        <taxon>Piroplasmida</taxon>
        <taxon>Babesiidae</taxon>
        <taxon>Babesia</taxon>
    </lineage>
</organism>
<gene>
    <name evidence="1" type="ORF">BBBOND_0207220</name>
</gene>
<evidence type="ECO:0008006" key="3">
    <source>
        <dbReference type="Google" id="ProtNLM"/>
    </source>
</evidence>
<name>A0A061D9F7_BABBI</name>
<reference evidence="2" key="1">
    <citation type="submission" date="2014-06" db="EMBL/GenBank/DDBJ databases">
        <authorList>
            <person name="Aslett M."/>
            <person name="De Silva N."/>
        </authorList>
    </citation>
    <scope>NUCLEOTIDE SEQUENCE [LARGE SCALE GENOMIC DNA]</scope>
    <source>
        <strain evidence="2">Bond</strain>
    </source>
</reference>
<accession>A0A061D9F7</accession>
<dbReference type="OrthoDB" id="363299at2759"/>
<dbReference type="VEuPathDB" id="PiroplasmaDB:BBBOND_0207220"/>
<dbReference type="OMA" id="CRAFASW"/>
<proteinExistence type="predicted"/>